<name>A0A2G8QUA1_9RHOB</name>
<dbReference type="AlphaFoldDB" id="A0A2G8QUA1"/>
<comment type="caution">
    <text evidence="2">The sequence shown here is derived from an EMBL/GenBank/DDBJ whole genome shotgun (WGS) entry which is preliminary data.</text>
</comment>
<sequence>MFAGHDEGGKAWGRIASLIETAKINGVEPFAYLKSTLEVIAAGHPQQRIDELLPWNF</sequence>
<keyword evidence="3" id="KW-1185">Reference proteome</keyword>
<accession>A0A2G8QUA1</accession>
<evidence type="ECO:0000259" key="1">
    <source>
        <dbReference type="Pfam" id="PF13817"/>
    </source>
</evidence>
<dbReference type="InterPro" id="IPR039552">
    <property type="entry name" value="IS66_C"/>
</dbReference>
<dbReference type="EMBL" id="AWWI01000184">
    <property type="protein sequence ID" value="PIL12866.1"/>
    <property type="molecule type" value="Genomic_DNA"/>
</dbReference>
<dbReference type="Pfam" id="PF13817">
    <property type="entry name" value="DDE_Tnp_IS66_C"/>
    <property type="match status" value="1"/>
</dbReference>
<reference evidence="2 3" key="1">
    <citation type="submission" date="2013-09" db="EMBL/GenBank/DDBJ databases">
        <title>Genome sequencing of Phaeobacter antarcticus sp. nov. SM1211.</title>
        <authorList>
            <person name="Zhang X.-Y."/>
            <person name="Liu C."/>
            <person name="Chen X.-L."/>
            <person name="Xie B.-B."/>
            <person name="Qin Q.-L."/>
            <person name="Rong J.-C."/>
            <person name="Zhang Y.-Z."/>
        </authorList>
    </citation>
    <scope>NUCLEOTIDE SEQUENCE [LARGE SCALE GENOMIC DNA]</scope>
    <source>
        <strain evidence="2 3">SM1211</strain>
    </source>
</reference>
<protein>
    <submittedName>
        <fullName evidence="2">Transposase</fullName>
    </submittedName>
</protein>
<evidence type="ECO:0000313" key="3">
    <source>
        <dbReference type="Proteomes" id="UP000231259"/>
    </source>
</evidence>
<dbReference type="Proteomes" id="UP000231259">
    <property type="component" value="Unassembled WGS sequence"/>
</dbReference>
<proteinExistence type="predicted"/>
<evidence type="ECO:0000313" key="2">
    <source>
        <dbReference type="EMBL" id="PIL12866.1"/>
    </source>
</evidence>
<organism evidence="2 3">
    <name type="scientific">Puniceibacterium antarcticum</name>
    <dbReference type="NCBI Taxonomy" id="1206336"/>
    <lineage>
        <taxon>Bacteria</taxon>
        <taxon>Pseudomonadati</taxon>
        <taxon>Pseudomonadota</taxon>
        <taxon>Alphaproteobacteria</taxon>
        <taxon>Rhodobacterales</taxon>
        <taxon>Paracoccaceae</taxon>
        <taxon>Puniceibacterium</taxon>
    </lineage>
</organism>
<feature type="domain" description="Transposase IS66 C-terminal" evidence="1">
    <location>
        <begin position="17"/>
        <end position="55"/>
    </location>
</feature>
<gene>
    <name evidence="2" type="ORF">P775_28055</name>
</gene>